<sequence length="121" mass="12974">MPWMWRSDISITNKNQWVTSEEMIVALALPTCAPMRDVGIAEIAKRDSISGDALGFTIIAHAVSGALPVPYQRVVSGGPPLVTHDATSCPFLVSVNSGSFTNYSKSYMIYELSLEPAGLGV</sequence>
<accession>A0A0C3PH76</accession>
<proteinExistence type="predicted"/>
<keyword evidence="2" id="KW-1185">Reference proteome</keyword>
<evidence type="ECO:0000313" key="1">
    <source>
        <dbReference type="EMBL" id="KIO07806.1"/>
    </source>
</evidence>
<dbReference type="HOGENOM" id="CLU_2038980_0_0_1"/>
<reference evidence="2" key="2">
    <citation type="submission" date="2015-01" db="EMBL/GenBank/DDBJ databases">
        <title>Evolutionary Origins and Diversification of the Mycorrhizal Mutualists.</title>
        <authorList>
            <consortium name="DOE Joint Genome Institute"/>
            <consortium name="Mycorrhizal Genomics Consortium"/>
            <person name="Kohler A."/>
            <person name="Kuo A."/>
            <person name="Nagy L.G."/>
            <person name="Floudas D."/>
            <person name="Copeland A."/>
            <person name="Barry K.W."/>
            <person name="Cichocki N."/>
            <person name="Veneault-Fourrey C."/>
            <person name="LaButti K."/>
            <person name="Lindquist E.A."/>
            <person name="Lipzen A."/>
            <person name="Lundell T."/>
            <person name="Morin E."/>
            <person name="Murat C."/>
            <person name="Riley R."/>
            <person name="Ohm R."/>
            <person name="Sun H."/>
            <person name="Tunlid A."/>
            <person name="Henrissat B."/>
            <person name="Grigoriev I.V."/>
            <person name="Hibbett D.S."/>
            <person name="Martin F."/>
        </authorList>
    </citation>
    <scope>NUCLEOTIDE SEQUENCE [LARGE SCALE GENOMIC DNA]</scope>
    <source>
        <strain evidence="2">Marx 270</strain>
    </source>
</reference>
<evidence type="ECO:0000313" key="2">
    <source>
        <dbReference type="Proteomes" id="UP000054217"/>
    </source>
</evidence>
<dbReference type="EMBL" id="KN831959">
    <property type="protein sequence ID" value="KIO07806.1"/>
    <property type="molecule type" value="Genomic_DNA"/>
</dbReference>
<organism evidence="1 2">
    <name type="scientific">Pisolithus tinctorius Marx 270</name>
    <dbReference type="NCBI Taxonomy" id="870435"/>
    <lineage>
        <taxon>Eukaryota</taxon>
        <taxon>Fungi</taxon>
        <taxon>Dikarya</taxon>
        <taxon>Basidiomycota</taxon>
        <taxon>Agaricomycotina</taxon>
        <taxon>Agaricomycetes</taxon>
        <taxon>Agaricomycetidae</taxon>
        <taxon>Boletales</taxon>
        <taxon>Sclerodermatineae</taxon>
        <taxon>Pisolithaceae</taxon>
        <taxon>Pisolithus</taxon>
    </lineage>
</organism>
<gene>
    <name evidence="1" type="ORF">M404DRAFT_997947</name>
</gene>
<reference evidence="1 2" key="1">
    <citation type="submission" date="2014-04" db="EMBL/GenBank/DDBJ databases">
        <authorList>
            <consortium name="DOE Joint Genome Institute"/>
            <person name="Kuo A."/>
            <person name="Kohler A."/>
            <person name="Costa M.D."/>
            <person name="Nagy L.G."/>
            <person name="Floudas D."/>
            <person name="Copeland A."/>
            <person name="Barry K.W."/>
            <person name="Cichocki N."/>
            <person name="Veneault-Fourrey C."/>
            <person name="LaButti K."/>
            <person name="Lindquist E.A."/>
            <person name="Lipzen A."/>
            <person name="Lundell T."/>
            <person name="Morin E."/>
            <person name="Murat C."/>
            <person name="Sun H."/>
            <person name="Tunlid A."/>
            <person name="Henrissat B."/>
            <person name="Grigoriev I.V."/>
            <person name="Hibbett D.S."/>
            <person name="Martin F."/>
            <person name="Nordberg H.P."/>
            <person name="Cantor M.N."/>
            <person name="Hua S.X."/>
        </authorList>
    </citation>
    <scope>NUCLEOTIDE SEQUENCE [LARGE SCALE GENOMIC DNA]</scope>
    <source>
        <strain evidence="1 2">Marx 270</strain>
    </source>
</reference>
<dbReference type="Proteomes" id="UP000054217">
    <property type="component" value="Unassembled WGS sequence"/>
</dbReference>
<dbReference type="InParanoid" id="A0A0C3PH76"/>
<name>A0A0C3PH76_PISTI</name>
<protein>
    <submittedName>
        <fullName evidence="1">Uncharacterized protein</fullName>
    </submittedName>
</protein>
<dbReference type="AlphaFoldDB" id="A0A0C3PH76"/>